<evidence type="ECO:0000256" key="1">
    <source>
        <dbReference type="ARBA" id="ARBA00004123"/>
    </source>
</evidence>
<keyword evidence="8" id="KW-0804">Transcription</keyword>
<keyword evidence="7" id="KW-0010">Activator</keyword>
<comment type="subcellular location">
    <subcellularLocation>
        <location evidence="1">Nucleus</location>
    </subcellularLocation>
</comment>
<comment type="caution">
    <text evidence="15">The sequence shown here is derived from an EMBL/GenBank/DDBJ whole genome shotgun (WGS) entry which is preliminary data.</text>
</comment>
<evidence type="ECO:0000313" key="16">
    <source>
        <dbReference type="Proteomes" id="UP001140949"/>
    </source>
</evidence>
<dbReference type="GO" id="GO:0030154">
    <property type="term" value="P:cell differentiation"/>
    <property type="evidence" value="ECO:0007669"/>
    <property type="project" value="UniProtKB-KW"/>
</dbReference>
<evidence type="ECO:0000256" key="12">
    <source>
        <dbReference type="SAM" id="MobiDB-lite"/>
    </source>
</evidence>
<feature type="region of interest" description="Disordered" evidence="12">
    <location>
        <begin position="332"/>
        <end position="352"/>
    </location>
</feature>
<accession>A0AAX6DFU5</accession>
<dbReference type="PROSITE" id="PS51294">
    <property type="entry name" value="HTH_MYB"/>
    <property type="match status" value="2"/>
</dbReference>
<dbReference type="Gene3D" id="1.10.10.60">
    <property type="entry name" value="Homeodomain-like"/>
    <property type="match status" value="2"/>
</dbReference>
<evidence type="ECO:0000256" key="8">
    <source>
        <dbReference type="ARBA" id="ARBA00023163"/>
    </source>
</evidence>
<keyword evidence="3" id="KW-0221">Differentiation</keyword>
<evidence type="ECO:0000256" key="2">
    <source>
        <dbReference type="ARBA" id="ARBA00022737"/>
    </source>
</evidence>
<keyword evidence="5" id="KW-0287">Flowering</keyword>
<evidence type="ECO:0000259" key="14">
    <source>
        <dbReference type="PROSITE" id="PS51294"/>
    </source>
</evidence>
<keyword evidence="4" id="KW-0805">Transcription regulation</keyword>
<dbReference type="GO" id="GO:0009908">
    <property type="term" value="P:flower development"/>
    <property type="evidence" value="ECO:0007669"/>
    <property type="project" value="UniProtKB-KW"/>
</dbReference>
<dbReference type="GO" id="GO:0009555">
    <property type="term" value="P:pollen development"/>
    <property type="evidence" value="ECO:0007669"/>
    <property type="project" value="UniProtKB-ARBA"/>
</dbReference>
<dbReference type="PANTHER" id="PTHR47995">
    <property type="entry name" value="TRANSCRIPTION FACTOR MYB33-RELATED"/>
    <property type="match status" value="1"/>
</dbReference>
<feature type="domain" description="Myb-like" evidence="13">
    <location>
        <begin position="37"/>
        <end position="89"/>
    </location>
</feature>
<keyword evidence="16" id="KW-1185">Reference proteome</keyword>
<evidence type="ECO:0000256" key="5">
    <source>
        <dbReference type="ARBA" id="ARBA00023089"/>
    </source>
</evidence>
<evidence type="ECO:0000256" key="10">
    <source>
        <dbReference type="ARBA" id="ARBA00071221"/>
    </source>
</evidence>
<evidence type="ECO:0000256" key="6">
    <source>
        <dbReference type="ARBA" id="ARBA00023125"/>
    </source>
</evidence>
<feature type="region of interest" description="Disordered" evidence="12">
    <location>
        <begin position="254"/>
        <end position="288"/>
    </location>
</feature>
<dbReference type="CDD" id="cd00167">
    <property type="entry name" value="SANT"/>
    <property type="match status" value="2"/>
</dbReference>
<evidence type="ECO:0000313" key="15">
    <source>
        <dbReference type="EMBL" id="KAJ6790631.1"/>
    </source>
</evidence>
<evidence type="ECO:0000256" key="9">
    <source>
        <dbReference type="ARBA" id="ARBA00023242"/>
    </source>
</evidence>
<dbReference type="AlphaFoldDB" id="A0AAX6DFU5"/>
<feature type="compositionally biased region" description="Basic and acidic residues" evidence="12">
    <location>
        <begin position="1"/>
        <end position="18"/>
    </location>
</feature>
<feature type="domain" description="Myb-like" evidence="13">
    <location>
        <begin position="90"/>
        <end position="140"/>
    </location>
</feature>
<name>A0AAX6DFU5_IRIPA</name>
<dbReference type="FunFam" id="1.10.10.60:FF:000119">
    <property type="entry name" value="Transcription factor GAMYB"/>
    <property type="match status" value="1"/>
</dbReference>
<dbReference type="SUPFAM" id="SSF46689">
    <property type="entry name" value="Homeodomain-like"/>
    <property type="match status" value="1"/>
</dbReference>
<proteinExistence type="predicted"/>
<feature type="region of interest" description="Disordered" evidence="12">
    <location>
        <begin position="1"/>
        <end position="43"/>
    </location>
</feature>
<reference evidence="15" key="1">
    <citation type="journal article" date="2023" name="GigaByte">
        <title>Genome assembly of the bearded iris, Iris pallida Lam.</title>
        <authorList>
            <person name="Bruccoleri R.E."/>
            <person name="Oakeley E.J."/>
            <person name="Faust A.M.E."/>
            <person name="Altorfer M."/>
            <person name="Dessus-Babus S."/>
            <person name="Burckhardt D."/>
            <person name="Oertli M."/>
            <person name="Naumann U."/>
            <person name="Petersen F."/>
            <person name="Wong J."/>
        </authorList>
    </citation>
    <scope>NUCLEOTIDE SEQUENCE</scope>
    <source>
        <strain evidence="15">GSM-AAB239-AS_SAM_17_03QT</strain>
    </source>
</reference>
<feature type="domain" description="HTH myb-type" evidence="14">
    <location>
        <begin position="90"/>
        <end position="144"/>
    </location>
</feature>
<dbReference type="InterPro" id="IPR009057">
    <property type="entry name" value="Homeodomain-like_sf"/>
</dbReference>
<feature type="domain" description="HTH myb-type" evidence="14">
    <location>
        <begin position="37"/>
        <end position="89"/>
    </location>
</feature>
<gene>
    <name evidence="15" type="ORF">M6B38_247270</name>
</gene>
<feature type="region of interest" description="Disordered" evidence="12">
    <location>
        <begin position="414"/>
        <end position="475"/>
    </location>
</feature>
<dbReference type="FunFam" id="1.10.10.60:FF:000001">
    <property type="entry name" value="MYB-related transcription factor"/>
    <property type="match status" value="1"/>
</dbReference>
<evidence type="ECO:0000256" key="4">
    <source>
        <dbReference type="ARBA" id="ARBA00023015"/>
    </source>
</evidence>
<keyword evidence="2" id="KW-0677">Repeat</keyword>
<dbReference type="GO" id="GO:0005634">
    <property type="term" value="C:nucleus"/>
    <property type="evidence" value="ECO:0007669"/>
    <property type="project" value="UniProtKB-SubCell"/>
</dbReference>
<feature type="compositionally biased region" description="Polar residues" evidence="12">
    <location>
        <begin position="254"/>
        <end position="283"/>
    </location>
</feature>
<evidence type="ECO:0000256" key="3">
    <source>
        <dbReference type="ARBA" id="ARBA00022782"/>
    </source>
</evidence>
<dbReference type="InterPro" id="IPR001005">
    <property type="entry name" value="SANT/Myb"/>
</dbReference>
<sequence length="551" mass="60385">MSHTINEIEERMPSKHQVDSPSIDEDSSGGTMSSRGGSGLKKGPWTSAEDAILVDYVSKHGEGNWNAVQKHSGLYRCGKSCRLRWANHLRPNLKKGAFTAEEEQLIIDLHATMGNKWARMAANLPGRTDNEIKNYWNTRVKRRQRAGLPLYPSEVHARVSNENQSQSIGDFNNGDRQQNGVLLGNVCGFPEVQFEDYKANTGALSYGSPFLDGSFSSMLGQGLGSQSYGFTNPLLCSKRFRESEIFLPESHGTTQFENFSNDPSRNVTQTFGSSYAPDQTSKNPVPAGAAAFGSHCPISGNYSSSRTFPGTVKVELPSLQYCESQYQDFDVDNWLAPPPSPPDTGHPYSYSPAETVSLQSECSSQWNRGLLEDLLHESLKKQTADKSSISSEMTPSDLVDSLALNVYEPRWDGYSDPTSSSTASVFDESTPPISGGSLDEFPSSKGHSGTEIMLPSADPVSTPDALQRESKPRPEFLRPDALLASGWLVPNPQPVQEVNDMNDAIAALLADDFISDNNHEPAAASTCLQEFDINSYPWNNMPRACQMSENP</sequence>
<dbReference type="SMART" id="SM00717">
    <property type="entry name" value="SANT"/>
    <property type="match status" value="2"/>
</dbReference>
<organism evidence="15 16">
    <name type="scientific">Iris pallida</name>
    <name type="common">Sweet iris</name>
    <dbReference type="NCBI Taxonomy" id="29817"/>
    <lineage>
        <taxon>Eukaryota</taxon>
        <taxon>Viridiplantae</taxon>
        <taxon>Streptophyta</taxon>
        <taxon>Embryophyta</taxon>
        <taxon>Tracheophyta</taxon>
        <taxon>Spermatophyta</taxon>
        <taxon>Magnoliopsida</taxon>
        <taxon>Liliopsida</taxon>
        <taxon>Asparagales</taxon>
        <taxon>Iridaceae</taxon>
        <taxon>Iridoideae</taxon>
        <taxon>Irideae</taxon>
        <taxon>Iris</taxon>
    </lineage>
</organism>
<dbReference type="InterPro" id="IPR017930">
    <property type="entry name" value="Myb_dom"/>
</dbReference>
<evidence type="ECO:0000256" key="7">
    <source>
        <dbReference type="ARBA" id="ARBA00023159"/>
    </source>
</evidence>
<evidence type="ECO:0000259" key="13">
    <source>
        <dbReference type="PROSITE" id="PS50090"/>
    </source>
</evidence>
<dbReference type="Pfam" id="PF00249">
    <property type="entry name" value="Myb_DNA-binding"/>
    <property type="match status" value="2"/>
</dbReference>
<evidence type="ECO:0000256" key="11">
    <source>
        <dbReference type="ARBA" id="ARBA00078675"/>
    </source>
</evidence>
<keyword evidence="9" id="KW-0539">Nucleus</keyword>
<dbReference type="PANTHER" id="PTHR47995:SF18">
    <property type="entry name" value="TRANSCRIPTION FACTOR MYB65"/>
    <property type="match status" value="1"/>
</dbReference>
<dbReference type="PROSITE" id="PS50090">
    <property type="entry name" value="MYB_LIKE"/>
    <property type="match status" value="2"/>
</dbReference>
<dbReference type="Proteomes" id="UP001140949">
    <property type="component" value="Unassembled WGS sequence"/>
</dbReference>
<protein>
    <recommendedName>
        <fullName evidence="10">Transcription factor GAMYB</fullName>
    </recommendedName>
    <alternativeName>
        <fullName evidence="11">OsGAMyb</fullName>
    </alternativeName>
</protein>
<dbReference type="EMBL" id="JANAVB010045020">
    <property type="protein sequence ID" value="KAJ6790631.1"/>
    <property type="molecule type" value="Genomic_DNA"/>
</dbReference>
<reference evidence="15" key="2">
    <citation type="submission" date="2023-04" db="EMBL/GenBank/DDBJ databases">
        <authorList>
            <person name="Bruccoleri R.E."/>
            <person name="Oakeley E.J."/>
            <person name="Faust A.-M."/>
            <person name="Dessus-Babus S."/>
            <person name="Altorfer M."/>
            <person name="Burckhardt D."/>
            <person name="Oertli M."/>
            <person name="Naumann U."/>
            <person name="Petersen F."/>
            <person name="Wong J."/>
        </authorList>
    </citation>
    <scope>NUCLEOTIDE SEQUENCE</scope>
    <source>
        <strain evidence="15">GSM-AAB239-AS_SAM_17_03QT</strain>
        <tissue evidence="15">Leaf</tissue>
    </source>
</reference>
<keyword evidence="6" id="KW-0238">DNA-binding</keyword>
<feature type="compositionally biased region" description="Basic and acidic residues" evidence="12">
    <location>
        <begin position="466"/>
        <end position="475"/>
    </location>
</feature>
<dbReference type="GO" id="GO:0003677">
    <property type="term" value="F:DNA binding"/>
    <property type="evidence" value="ECO:0007669"/>
    <property type="project" value="UniProtKB-KW"/>
</dbReference>